<protein>
    <submittedName>
        <fullName evidence="2">CYTH domain-containing protein</fullName>
    </submittedName>
</protein>
<name>A0A2P6MEZ8_ALKUR</name>
<accession>A0A2P6MEZ8</accession>
<dbReference type="AlphaFoldDB" id="A0A2P6MEZ8"/>
<reference evidence="2 3" key="1">
    <citation type="submission" date="2018-03" db="EMBL/GenBank/DDBJ databases">
        <title>Bacillus urumqiensis sp. nov., a moderately haloalkaliphilic bacterium isolated from a salt lake.</title>
        <authorList>
            <person name="Zhao B."/>
            <person name="Liao Z."/>
        </authorList>
    </citation>
    <scope>NUCLEOTIDE SEQUENCE [LARGE SCALE GENOMIC DNA]</scope>
    <source>
        <strain evidence="2 3">BZ-SZ-XJ18</strain>
    </source>
</reference>
<dbReference type="CDD" id="cd07762">
    <property type="entry name" value="CYTH-like_Pase_1"/>
    <property type="match status" value="1"/>
</dbReference>
<dbReference type="InterPro" id="IPR023577">
    <property type="entry name" value="CYTH_domain"/>
</dbReference>
<dbReference type="InterPro" id="IPR009195">
    <property type="entry name" value="Uncharacterised_YjbK"/>
</dbReference>
<evidence type="ECO:0000259" key="1">
    <source>
        <dbReference type="PROSITE" id="PS51707"/>
    </source>
</evidence>
<evidence type="ECO:0000313" key="2">
    <source>
        <dbReference type="EMBL" id="PRO64844.1"/>
    </source>
</evidence>
<dbReference type="PROSITE" id="PS51707">
    <property type="entry name" value="CYTH"/>
    <property type="match status" value="1"/>
</dbReference>
<dbReference type="Proteomes" id="UP000243650">
    <property type="component" value="Unassembled WGS sequence"/>
</dbReference>
<feature type="domain" description="CYTH" evidence="1">
    <location>
        <begin position="4"/>
        <end position="190"/>
    </location>
</feature>
<dbReference type="PIRSF" id="PIRSF012526">
    <property type="entry name" value="CYTH_UCP012526"/>
    <property type="match status" value="1"/>
</dbReference>
<dbReference type="Gene3D" id="2.40.320.10">
    <property type="entry name" value="Hypothetical Protein Pfu-838710-001"/>
    <property type="match status" value="1"/>
</dbReference>
<sequence>MPQEIEIEFKQLLTRAAYDRLLEQFTGVQPFHQVNHYFETDDMALRRKHAALRIREKGSTWELTLKQPHEEGLLETNQPIGENSFEAAKIKGILPEGETTAQLRHFLGGMPALVYLGSLETTRREMEISEGMLVLDHSFYAGTEDYELEFECRSAEKGKAYFQSLLADLELEWNEPPNKIQRFYQAVYENKENN</sequence>
<dbReference type="EMBL" id="PVNS01000012">
    <property type="protein sequence ID" value="PRO64844.1"/>
    <property type="molecule type" value="Genomic_DNA"/>
</dbReference>
<proteinExistence type="predicted"/>
<dbReference type="SUPFAM" id="SSF55154">
    <property type="entry name" value="CYTH-like phosphatases"/>
    <property type="match status" value="1"/>
</dbReference>
<gene>
    <name evidence="2" type="ORF">C6I21_13115</name>
</gene>
<comment type="caution">
    <text evidence="2">The sequence shown here is derived from an EMBL/GenBank/DDBJ whole genome shotgun (WGS) entry which is preliminary data.</text>
</comment>
<dbReference type="RefSeq" id="WP_105959939.1">
    <property type="nucleotide sequence ID" value="NZ_PVNS01000012.1"/>
</dbReference>
<dbReference type="SMART" id="SM01118">
    <property type="entry name" value="CYTH"/>
    <property type="match status" value="1"/>
</dbReference>
<keyword evidence="3" id="KW-1185">Reference proteome</keyword>
<organism evidence="2 3">
    <name type="scientific">Alkalicoccus urumqiensis</name>
    <name type="common">Bacillus urumqiensis</name>
    <dbReference type="NCBI Taxonomy" id="1548213"/>
    <lineage>
        <taxon>Bacteria</taxon>
        <taxon>Bacillati</taxon>
        <taxon>Bacillota</taxon>
        <taxon>Bacilli</taxon>
        <taxon>Bacillales</taxon>
        <taxon>Bacillaceae</taxon>
        <taxon>Alkalicoccus</taxon>
    </lineage>
</organism>
<dbReference type="InterPro" id="IPR033469">
    <property type="entry name" value="CYTH-like_dom_sf"/>
</dbReference>
<evidence type="ECO:0000313" key="3">
    <source>
        <dbReference type="Proteomes" id="UP000243650"/>
    </source>
</evidence>
<dbReference type="OrthoDB" id="384378at2"/>
<dbReference type="Pfam" id="PF01928">
    <property type="entry name" value="CYTH"/>
    <property type="match status" value="1"/>
</dbReference>